<feature type="coiled-coil region" evidence="6">
    <location>
        <begin position="129"/>
        <end position="163"/>
    </location>
</feature>
<dbReference type="Pfam" id="PF04505">
    <property type="entry name" value="CD225"/>
    <property type="match status" value="1"/>
</dbReference>
<organism evidence="9 10">
    <name type="scientific">Holothuria leucospilota</name>
    <name type="common">Black long sea cucumber</name>
    <name type="synonym">Mertensiothuria leucospilota</name>
    <dbReference type="NCBI Taxonomy" id="206669"/>
    <lineage>
        <taxon>Eukaryota</taxon>
        <taxon>Metazoa</taxon>
        <taxon>Echinodermata</taxon>
        <taxon>Eleutherozoa</taxon>
        <taxon>Echinozoa</taxon>
        <taxon>Holothuroidea</taxon>
        <taxon>Aspidochirotacea</taxon>
        <taxon>Aspidochirotida</taxon>
        <taxon>Holothuriidae</taxon>
        <taxon>Holothuria</taxon>
    </lineage>
</organism>
<proteinExistence type="inferred from homology"/>
<keyword evidence="8" id="KW-0732">Signal</keyword>
<dbReference type="GO" id="GO:0016020">
    <property type="term" value="C:membrane"/>
    <property type="evidence" value="ECO:0007669"/>
    <property type="project" value="UniProtKB-SubCell"/>
</dbReference>
<dbReference type="PANTHER" id="PTHR31424:SF3">
    <property type="entry name" value="RING-TYPE DOMAIN-CONTAINING PROTEIN"/>
    <property type="match status" value="1"/>
</dbReference>
<evidence type="ECO:0000256" key="3">
    <source>
        <dbReference type="ARBA" id="ARBA00022692"/>
    </source>
</evidence>
<evidence type="ECO:0000256" key="4">
    <source>
        <dbReference type="ARBA" id="ARBA00022989"/>
    </source>
</evidence>
<evidence type="ECO:0000256" key="6">
    <source>
        <dbReference type="SAM" id="Coils"/>
    </source>
</evidence>
<gene>
    <name evidence="9" type="ORF">HOLleu_02209</name>
</gene>
<evidence type="ECO:0000313" key="9">
    <source>
        <dbReference type="EMBL" id="KAJ8049453.1"/>
    </source>
</evidence>
<dbReference type="OrthoDB" id="5982080at2759"/>
<reference evidence="9" key="1">
    <citation type="submission" date="2021-10" db="EMBL/GenBank/DDBJ databases">
        <title>Tropical sea cucumber genome reveals ecological adaptation and Cuvierian tubules defense mechanism.</title>
        <authorList>
            <person name="Chen T."/>
        </authorList>
    </citation>
    <scope>NUCLEOTIDE SEQUENCE</scope>
    <source>
        <strain evidence="9">Nanhai2018</strain>
        <tissue evidence="9">Muscle</tissue>
    </source>
</reference>
<keyword evidence="4 7" id="KW-1133">Transmembrane helix</keyword>
<dbReference type="EMBL" id="JAIZAY010000001">
    <property type="protein sequence ID" value="KAJ8049453.1"/>
    <property type="molecule type" value="Genomic_DNA"/>
</dbReference>
<evidence type="ECO:0000256" key="7">
    <source>
        <dbReference type="SAM" id="Phobius"/>
    </source>
</evidence>
<comment type="caution">
    <text evidence="9">The sequence shown here is derived from an EMBL/GenBank/DDBJ whole genome shotgun (WGS) entry which is preliminary data.</text>
</comment>
<evidence type="ECO:0000256" key="8">
    <source>
        <dbReference type="SAM" id="SignalP"/>
    </source>
</evidence>
<keyword evidence="6" id="KW-0175">Coiled coil</keyword>
<comment type="similarity">
    <text evidence="2">Belongs to the CD225/Dispanin family.</text>
</comment>
<evidence type="ECO:0000256" key="5">
    <source>
        <dbReference type="ARBA" id="ARBA00023136"/>
    </source>
</evidence>
<dbReference type="InterPro" id="IPR007593">
    <property type="entry name" value="CD225/Dispanin_fam"/>
</dbReference>
<evidence type="ECO:0000256" key="1">
    <source>
        <dbReference type="ARBA" id="ARBA00004370"/>
    </source>
</evidence>
<sequence>MDNSAHFSKACLLFTFLLSLVTAVLHFENPNEVYLPVNNHYLYQLIKTSDPLAENNIKYMIQAIFDKHGVIYDKVNTPPLIKRLSFKVKNLYHKVKKCKGGKQLRKLIAEMKASTYDLKFTYKSDSPRKRKLQDDLEEERKRRRLTECELQSIKTEVNDLQQVNTVLCLQLERCKDGKKGKRGMAKVLKDEQGKEIHLSFEEQLDDDRCETDRALYIKDKFNVSRRAYHELAQSCSNLPKQSVISKRVKELNRHFNVKELSGKFEGVFQSIEERLAIKLKQIISDPLKQDIINDHKVKIKISGDGTRIGKRIHVLNFVFSIIGQQGCSGEKGSYLVGIIKVPEKYESLKEGLKDIIEEVNNLKEITVDDNIFQVEFYLGGDLKFLNLVMGIDGFSAKNSCLWCKCPAKERFNTEKQWSMSDTRFGARSLEEIIKFSKQKSNKFNCSHVPLFNIPTTHVVPDTLHLFLRIADQLIGHLLTELRKRDNLAATSITYSSDKCLNMAKFERFVQSLNIEWQFYVNKDSKRVCSRDFTGPEHWKIFSTINLADIIPGHPKLSLIIELWSNFIDLIMMLKGPLSHEEISEFQKKAKAEHQQFGNETERLLTSEKDSPEYGASVGRHMQQPVQSQAIVRVNNSMPYIKDYFGLALFVTLCCCLPFGIVALVKSNEVKTRVASGDQQGALEASASAKMWSYAGWTFGLIIYVIVTVLQIVLISNGYYDINNDYDYYSYE</sequence>
<keyword evidence="5 7" id="KW-0472">Membrane</keyword>
<name>A0A9Q1HLA6_HOLLE</name>
<feature type="transmembrane region" description="Helical" evidence="7">
    <location>
        <begin position="693"/>
        <end position="719"/>
    </location>
</feature>
<evidence type="ECO:0000313" key="10">
    <source>
        <dbReference type="Proteomes" id="UP001152320"/>
    </source>
</evidence>
<feature type="signal peptide" evidence="8">
    <location>
        <begin position="1"/>
        <end position="26"/>
    </location>
</feature>
<accession>A0A9Q1HLA6</accession>
<dbReference type="AlphaFoldDB" id="A0A9Q1HLA6"/>
<keyword evidence="3 7" id="KW-0812">Transmembrane</keyword>
<comment type="subcellular location">
    <subcellularLocation>
        <location evidence="1">Membrane</location>
    </subcellularLocation>
</comment>
<dbReference type="Proteomes" id="UP001152320">
    <property type="component" value="Chromosome 1"/>
</dbReference>
<dbReference type="PANTHER" id="PTHR31424">
    <property type="entry name" value="PROTEIN CBG23806"/>
    <property type="match status" value="1"/>
</dbReference>
<feature type="chain" id="PRO_5040170668" evidence="8">
    <location>
        <begin position="27"/>
        <end position="731"/>
    </location>
</feature>
<evidence type="ECO:0000256" key="2">
    <source>
        <dbReference type="ARBA" id="ARBA00006843"/>
    </source>
</evidence>
<feature type="transmembrane region" description="Helical" evidence="7">
    <location>
        <begin position="643"/>
        <end position="664"/>
    </location>
</feature>
<keyword evidence="10" id="KW-1185">Reference proteome</keyword>
<protein>
    <submittedName>
        <fullName evidence="9">Proline-rich transmembrane protein 1</fullName>
    </submittedName>
</protein>